<gene>
    <name evidence="1" type="ORF">AVEN_8230_1</name>
</gene>
<reference evidence="1 2" key="1">
    <citation type="journal article" date="2019" name="Sci. Rep.">
        <title>Orb-weaving spider Araneus ventricosus genome elucidates the spidroin gene catalogue.</title>
        <authorList>
            <person name="Kono N."/>
            <person name="Nakamura H."/>
            <person name="Ohtoshi R."/>
            <person name="Moran D.A.P."/>
            <person name="Shinohara A."/>
            <person name="Yoshida Y."/>
            <person name="Fujiwara M."/>
            <person name="Mori M."/>
            <person name="Tomita M."/>
            <person name="Arakawa K."/>
        </authorList>
    </citation>
    <scope>NUCLEOTIDE SEQUENCE [LARGE SCALE GENOMIC DNA]</scope>
</reference>
<comment type="caution">
    <text evidence="1">The sequence shown here is derived from an EMBL/GenBank/DDBJ whole genome shotgun (WGS) entry which is preliminary data.</text>
</comment>
<organism evidence="1 2">
    <name type="scientific">Araneus ventricosus</name>
    <name type="common">Orbweaver spider</name>
    <name type="synonym">Epeira ventricosa</name>
    <dbReference type="NCBI Taxonomy" id="182803"/>
    <lineage>
        <taxon>Eukaryota</taxon>
        <taxon>Metazoa</taxon>
        <taxon>Ecdysozoa</taxon>
        <taxon>Arthropoda</taxon>
        <taxon>Chelicerata</taxon>
        <taxon>Arachnida</taxon>
        <taxon>Araneae</taxon>
        <taxon>Araneomorphae</taxon>
        <taxon>Entelegynae</taxon>
        <taxon>Araneoidea</taxon>
        <taxon>Araneidae</taxon>
        <taxon>Araneus</taxon>
    </lineage>
</organism>
<name>A0A4Y2V7V0_ARAVE</name>
<proteinExistence type="predicted"/>
<protein>
    <submittedName>
        <fullName evidence="1">Uncharacterized protein</fullName>
    </submittedName>
</protein>
<evidence type="ECO:0000313" key="1">
    <source>
        <dbReference type="EMBL" id="GBO20628.1"/>
    </source>
</evidence>
<dbReference type="AlphaFoldDB" id="A0A4Y2V7V0"/>
<accession>A0A4Y2V7V0</accession>
<dbReference type="Proteomes" id="UP000499080">
    <property type="component" value="Unassembled WGS sequence"/>
</dbReference>
<dbReference type="EMBL" id="BGPR01043959">
    <property type="protein sequence ID" value="GBO20628.1"/>
    <property type="molecule type" value="Genomic_DNA"/>
</dbReference>
<keyword evidence="2" id="KW-1185">Reference proteome</keyword>
<evidence type="ECO:0000313" key="2">
    <source>
        <dbReference type="Proteomes" id="UP000499080"/>
    </source>
</evidence>
<sequence>MKLYGSLSPFQEKLVAQRGGCPKGPRFEEYKYSSLYTVKPSTAVAPPFQKKIVAQRVARQRGPMFGDQNSSLYTVKLLCLVYLPRSKKKLVSSEGGGCSKEVPCLEVQFSPLYSETSSRWSPLVPRKIGRLRGWPAPRIPCFQHSPSLYTVKLSSQLVASLFQENWSLRGGGCLKGYHV</sequence>